<reference evidence="1" key="2">
    <citation type="submission" date="2020-09" db="EMBL/GenBank/DDBJ databases">
        <authorList>
            <person name="Sun Q."/>
            <person name="Zhou Y."/>
        </authorList>
    </citation>
    <scope>NUCLEOTIDE SEQUENCE</scope>
    <source>
        <strain evidence="1">CGMCC 1.15519</strain>
    </source>
</reference>
<dbReference type="EMBL" id="BMJM01000016">
    <property type="protein sequence ID" value="GGE21452.1"/>
    <property type="molecule type" value="Genomic_DNA"/>
</dbReference>
<name>A0A917A0T7_9SPHN</name>
<dbReference type="Proteomes" id="UP000635071">
    <property type="component" value="Unassembled WGS sequence"/>
</dbReference>
<reference evidence="1" key="1">
    <citation type="journal article" date="2014" name="Int. J. Syst. Evol. Microbiol.">
        <title>Complete genome sequence of Corynebacterium casei LMG S-19264T (=DSM 44701T), isolated from a smear-ripened cheese.</title>
        <authorList>
            <consortium name="US DOE Joint Genome Institute (JGI-PGF)"/>
            <person name="Walter F."/>
            <person name="Albersmeier A."/>
            <person name="Kalinowski J."/>
            <person name="Ruckert C."/>
        </authorList>
    </citation>
    <scope>NUCLEOTIDE SEQUENCE</scope>
    <source>
        <strain evidence="1">CGMCC 1.15519</strain>
    </source>
</reference>
<comment type="caution">
    <text evidence="1">The sequence shown here is derived from an EMBL/GenBank/DDBJ whole genome shotgun (WGS) entry which is preliminary data.</text>
</comment>
<keyword evidence="2" id="KW-1185">Reference proteome</keyword>
<proteinExistence type="predicted"/>
<dbReference type="AlphaFoldDB" id="A0A917A0T7"/>
<evidence type="ECO:0000313" key="2">
    <source>
        <dbReference type="Proteomes" id="UP000635071"/>
    </source>
</evidence>
<dbReference type="RefSeq" id="WP_188764206.1">
    <property type="nucleotide sequence ID" value="NZ_BMJM01000016.1"/>
</dbReference>
<evidence type="ECO:0000313" key="1">
    <source>
        <dbReference type="EMBL" id="GGE21452.1"/>
    </source>
</evidence>
<protein>
    <submittedName>
        <fullName evidence="1">Uncharacterized protein</fullName>
    </submittedName>
</protein>
<organism evidence="1 2">
    <name type="scientific">Sandarakinorhabdus glacialis</name>
    <dbReference type="NCBI Taxonomy" id="1614636"/>
    <lineage>
        <taxon>Bacteria</taxon>
        <taxon>Pseudomonadati</taxon>
        <taxon>Pseudomonadota</taxon>
        <taxon>Alphaproteobacteria</taxon>
        <taxon>Sphingomonadales</taxon>
        <taxon>Sphingosinicellaceae</taxon>
        <taxon>Sandarakinorhabdus</taxon>
    </lineage>
</organism>
<gene>
    <name evidence="1" type="ORF">GCM10011529_30110</name>
</gene>
<sequence>MTNLQGASGASPEQLLVEAELQALIKRHGKAAVRCAATKLCKGRVGRKVEPDWPLLAPYVQADADAWLDGKIPEELRKNNAIAEDFAEKYPGQSRASTHRRIMGKLAKHRVTSYLSAAWKKSENYRPHADYFRAGEALIAHDNRFQNLVSYPAETKKGALARYRDKLGEPPAEMTIAEIAKLAGRHPTAIPMARLLSVLGLPA</sequence>
<accession>A0A917A0T7</accession>